<evidence type="ECO:0000313" key="1">
    <source>
        <dbReference type="EMBL" id="QIG70506.1"/>
    </source>
</evidence>
<proteinExistence type="predicted"/>
<accession>A0A7S5UVM4</accession>
<reference evidence="1" key="1">
    <citation type="submission" date="2020-01" db="EMBL/GenBank/DDBJ databases">
        <title>Patterns of diversity and host range of bacteriophage communities associated with bean-nodulatin bacteria.</title>
        <authorList>
            <person name="Vann Cauwenberghe J."/>
            <person name="Santamaria R.I."/>
            <person name="Bustos P."/>
            <person name="Juarez S."/>
            <person name="Gonzalez V."/>
        </authorList>
    </citation>
    <scope>NUCLEOTIDE SEQUENCE</scope>
</reference>
<keyword evidence="2" id="KW-1185">Reference proteome</keyword>
<dbReference type="Proteomes" id="UP000617684">
    <property type="component" value="Segment"/>
</dbReference>
<sequence length="51" mass="5988">MEKPPVEDKVKDYLKKMQDNGMLKRDADLIYTAVLAMSKQGYIEFKNLDQH</sequence>
<evidence type="ECO:0000313" key="2">
    <source>
        <dbReference type="Proteomes" id="UP000617684"/>
    </source>
</evidence>
<organism evidence="1 2">
    <name type="scientific">Rhizobium phage RHph_N38</name>
    <dbReference type="NCBI Taxonomy" id="2509750"/>
    <lineage>
        <taxon>Viruses</taxon>
        <taxon>Duplodnaviria</taxon>
        <taxon>Heunggongvirae</taxon>
        <taxon>Uroviricota</taxon>
        <taxon>Caudoviricetes</taxon>
        <taxon>Schitoviridae</taxon>
        <taxon>Demetervirinae</taxon>
        <taxon>Cyamitesvirus</taxon>
        <taxon>Cyamitesvirus N38</taxon>
    </lineage>
</organism>
<name>A0A7S5UVM4_9CAUD</name>
<protein>
    <submittedName>
        <fullName evidence="1">Uncharacterized protein</fullName>
    </submittedName>
</protein>
<dbReference type="EMBL" id="MN988517">
    <property type="protein sequence ID" value="QIG70506.1"/>
    <property type="molecule type" value="Genomic_DNA"/>
</dbReference>
<gene>
    <name evidence="1" type="ORF">EVB89_043</name>
</gene>